<dbReference type="PANTHER" id="PTHR23080">
    <property type="entry name" value="THAP DOMAIN PROTEIN"/>
    <property type="match status" value="1"/>
</dbReference>
<evidence type="ECO:0000313" key="7">
    <source>
        <dbReference type="Proteomes" id="UP000821853"/>
    </source>
</evidence>
<dbReference type="EMBL" id="JABSTR010000001">
    <property type="protein sequence ID" value="KAH9359618.1"/>
    <property type="molecule type" value="Genomic_DNA"/>
</dbReference>
<accession>A0A9J6F9G9</accession>
<evidence type="ECO:0000259" key="4">
    <source>
        <dbReference type="Pfam" id="PF13359"/>
    </source>
</evidence>
<organism evidence="6 7">
    <name type="scientific">Haemaphysalis longicornis</name>
    <name type="common">Bush tick</name>
    <dbReference type="NCBI Taxonomy" id="44386"/>
    <lineage>
        <taxon>Eukaryota</taxon>
        <taxon>Metazoa</taxon>
        <taxon>Ecdysozoa</taxon>
        <taxon>Arthropoda</taxon>
        <taxon>Chelicerata</taxon>
        <taxon>Arachnida</taxon>
        <taxon>Acari</taxon>
        <taxon>Parasitiformes</taxon>
        <taxon>Ixodida</taxon>
        <taxon>Ixodoidea</taxon>
        <taxon>Ixodidae</taxon>
        <taxon>Haemaphysalinae</taxon>
        <taxon>Haemaphysalis</taxon>
    </lineage>
</organism>
<dbReference type="Proteomes" id="UP000821853">
    <property type="component" value="Chromosome 1"/>
</dbReference>
<dbReference type="Pfam" id="PF13613">
    <property type="entry name" value="HTH_Tnp_4"/>
    <property type="match status" value="1"/>
</dbReference>
<proteinExistence type="predicted"/>
<dbReference type="InterPro" id="IPR027805">
    <property type="entry name" value="Transposase_HTH_dom"/>
</dbReference>
<name>A0A9J6F9G9_HAELO</name>
<feature type="domain" description="Transposase Helix-turn-helix" evidence="5">
    <location>
        <begin position="88"/>
        <end position="137"/>
    </location>
</feature>
<evidence type="ECO:0000256" key="2">
    <source>
        <dbReference type="ARBA" id="ARBA00022723"/>
    </source>
</evidence>
<dbReference type="VEuPathDB" id="VectorBase:HLOH_055484"/>
<evidence type="ECO:0008006" key="8">
    <source>
        <dbReference type="Google" id="ProtNLM"/>
    </source>
</evidence>
<evidence type="ECO:0000259" key="5">
    <source>
        <dbReference type="Pfam" id="PF13613"/>
    </source>
</evidence>
<comment type="caution">
    <text evidence="6">The sequence shown here is derived from an EMBL/GenBank/DDBJ whole genome shotgun (WGS) entry which is preliminary data.</text>
</comment>
<sequence length="279" mass="31175">MQQKYLEKCRELSEMKEKVDMLEQEVKLLHDRNVLLEKSTHAKAWGYHKIAGSSENVSYYTGLPNQQVFLWVVGVFAHCAQCVPSQGLSLEDQVLLVLMRLGLDIHLFFLADLFGIGKNSACKLFETVLTLLVAELKMLIVWPDDISFNAWLPEAFRTKFSRVKVIIDSTEIRLEKASGTTAQSATWSPYKNSNTVKVLIGITPNGLISYVSECWGGKISDKQLVLKTDFTSKLDYGDEVLADHGFDVSHELASLGVTLVVPAYTKGKKQLSRAEVNAS</sequence>
<evidence type="ECO:0000256" key="3">
    <source>
        <dbReference type="SAM" id="Coils"/>
    </source>
</evidence>
<protein>
    <recommendedName>
        <fullName evidence="8">DDE Tnp4 domain-containing protein</fullName>
    </recommendedName>
</protein>
<reference evidence="6 7" key="1">
    <citation type="journal article" date="2020" name="Cell">
        <title>Large-Scale Comparative Analyses of Tick Genomes Elucidate Their Genetic Diversity and Vector Capacities.</title>
        <authorList>
            <consortium name="Tick Genome and Microbiome Consortium (TIGMIC)"/>
            <person name="Jia N."/>
            <person name="Wang J."/>
            <person name="Shi W."/>
            <person name="Du L."/>
            <person name="Sun Y."/>
            <person name="Zhan W."/>
            <person name="Jiang J.F."/>
            <person name="Wang Q."/>
            <person name="Zhang B."/>
            <person name="Ji P."/>
            <person name="Bell-Sakyi L."/>
            <person name="Cui X.M."/>
            <person name="Yuan T.T."/>
            <person name="Jiang B.G."/>
            <person name="Yang W.F."/>
            <person name="Lam T.T."/>
            <person name="Chang Q.C."/>
            <person name="Ding S.J."/>
            <person name="Wang X.J."/>
            <person name="Zhu J.G."/>
            <person name="Ruan X.D."/>
            <person name="Zhao L."/>
            <person name="Wei J.T."/>
            <person name="Ye R.Z."/>
            <person name="Que T.C."/>
            <person name="Du C.H."/>
            <person name="Zhou Y.H."/>
            <person name="Cheng J.X."/>
            <person name="Dai P.F."/>
            <person name="Guo W.B."/>
            <person name="Han X.H."/>
            <person name="Huang E.J."/>
            <person name="Li L.F."/>
            <person name="Wei W."/>
            <person name="Gao Y.C."/>
            <person name="Liu J.Z."/>
            <person name="Shao H.Z."/>
            <person name="Wang X."/>
            <person name="Wang C.C."/>
            <person name="Yang T.C."/>
            <person name="Huo Q.B."/>
            <person name="Li W."/>
            <person name="Chen H.Y."/>
            <person name="Chen S.E."/>
            <person name="Zhou L.G."/>
            <person name="Ni X.B."/>
            <person name="Tian J.H."/>
            <person name="Sheng Y."/>
            <person name="Liu T."/>
            <person name="Pan Y.S."/>
            <person name="Xia L.Y."/>
            <person name="Li J."/>
            <person name="Zhao F."/>
            <person name="Cao W.C."/>
        </authorList>
    </citation>
    <scope>NUCLEOTIDE SEQUENCE [LARGE SCALE GENOMIC DNA]</scope>
    <source>
        <strain evidence="6">HaeL-2018</strain>
    </source>
</reference>
<gene>
    <name evidence="6" type="ORF">HPB48_010736</name>
</gene>
<dbReference type="AlphaFoldDB" id="A0A9J6F9G9"/>
<dbReference type="Pfam" id="PF13359">
    <property type="entry name" value="DDE_Tnp_4"/>
    <property type="match status" value="1"/>
</dbReference>
<keyword evidence="3" id="KW-0175">Coiled coil</keyword>
<keyword evidence="7" id="KW-1185">Reference proteome</keyword>
<evidence type="ECO:0000313" key="6">
    <source>
        <dbReference type="EMBL" id="KAH9359618.1"/>
    </source>
</evidence>
<dbReference type="GO" id="GO:0046872">
    <property type="term" value="F:metal ion binding"/>
    <property type="evidence" value="ECO:0007669"/>
    <property type="project" value="UniProtKB-KW"/>
</dbReference>
<comment type="cofactor">
    <cofactor evidence="1">
        <name>a divalent metal cation</name>
        <dbReference type="ChEBI" id="CHEBI:60240"/>
    </cofactor>
</comment>
<feature type="domain" description="DDE Tnp4" evidence="4">
    <location>
        <begin position="167"/>
        <end position="277"/>
    </location>
</feature>
<keyword evidence="2" id="KW-0479">Metal-binding</keyword>
<dbReference type="OrthoDB" id="7331812at2759"/>
<feature type="coiled-coil region" evidence="3">
    <location>
        <begin position="5"/>
        <end position="39"/>
    </location>
</feature>
<dbReference type="InterPro" id="IPR027806">
    <property type="entry name" value="HARBI1_dom"/>
</dbReference>
<evidence type="ECO:0000256" key="1">
    <source>
        <dbReference type="ARBA" id="ARBA00001968"/>
    </source>
</evidence>